<evidence type="ECO:0000259" key="1">
    <source>
        <dbReference type="Pfam" id="PF04447"/>
    </source>
</evidence>
<comment type="caution">
    <text evidence="2">The sequence shown here is derived from an EMBL/GenBank/DDBJ whole genome shotgun (WGS) entry which is preliminary data.</text>
</comment>
<feature type="domain" description="dATP/dGTP diphosphohydrolase MazZ" evidence="1">
    <location>
        <begin position="10"/>
        <end position="91"/>
    </location>
</feature>
<sequence>MVINSEMFYRMTNWAEDTFPQRTNHSILTHLRRELDEIEAKPNDIEEWADAILLFMHGLREQGFDIHNLSTALEKKFAINQKRKWGKPDEHGVVEHKEDG</sequence>
<evidence type="ECO:0000313" key="2">
    <source>
        <dbReference type="EMBL" id="KKL95778.1"/>
    </source>
</evidence>
<proteinExistence type="predicted"/>
<accession>A0A0F9GAQ2</accession>
<dbReference type="Pfam" id="PF04447">
    <property type="entry name" value="dATP-dGTP_PPHyd"/>
    <property type="match status" value="1"/>
</dbReference>
<reference evidence="2" key="1">
    <citation type="journal article" date="2015" name="Nature">
        <title>Complex archaea that bridge the gap between prokaryotes and eukaryotes.</title>
        <authorList>
            <person name="Spang A."/>
            <person name="Saw J.H."/>
            <person name="Jorgensen S.L."/>
            <person name="Zaremba-Niedzwiedzka K."/>
            <person name="Martijn J."/>
            <person name="Lind A.E."/>
            <person name="van Eijk R."/>
            <person name="Schleper C."/>
            <person name="Guy L."/>
            <person name="Ettema T.J."/>
        </authorList>
    </citation>
    <scope>NUCLEOTIDE SEQUENCE</scope>
</reference>
<organism evidence="2">
    <name type="scientific">marine sediment metagenome</name>
    <dbReference type="NCBI Taxonomy" id="412755"/>
    <lineage>
        <taxon>unclassified sequences</taxon>
        <taxon>metagenomes</taxon>
        <taxon>ecological metagenomes</taxon>
    </lineage>
</organism>
<name>A0A0F9GAQ2_9ZZZZ</name>
<gene>
    <name evidence="2" type="ORF">LCGC14_1851210</name>
</gene>
<protein>
    <recommendedName>
        <fullName evidence="1">dATP/dGTP diphosphohydrolase MazZ domain-containing protein</fullName>
    </recommendedName>
</protein>
<dbReference type="InterPro" id="IPR007538">
    <property type="entry name" value="dATP/dGTP_dipphydrolase_MazZ"/>
</dbReference>
<dbReference type="AlphaFoldDB" id="A0A0F9GAQ2"/>
<dbReference type="EMBL" id="LAZR01018597">
    <property type="protein sequence ID" value="KKL95778.1"/>
    <property type="molecule type" value="Genomic_DNA"/>
</dbReference>